<dbReference type="EMBL" id="VCKW01000427">
    <property type="protein sequence ID" value="TMQ87479.1"/>
    <property type="molecule type" value="Genomic_DNA"/>
</dbReference>
<comment type="similarity">
    <text evidence="1">Belongs to the universal stress protein A family.</text>
</comment>
<dbReference type="Proteomes" id="UP000309174">
    <property type="component" value="Unassembled WGS sequence"/>
</dbReference>
<dbReference type="SUPFAM" id="SSF52402">
    <property type="entry name" value="Adenine nucleotide alpha hydrolases-like"/>
    <property type="match status" value="1"/>
</dbReference>
<dbReference type="InterPro" id="IPR006016">
    <property type="entry name" value="UspA"/>
</dbReference>
<feature type="domain" description="UspA" evidence="2">
    <location>
        <begin position="3"/>
        <end position="58"/>
    </location>
</feature>
<gene>
    <name evidence="3" type="ORF">ETD83_39760</name>
</gene>
<comment type="caution">
    <text evidence="3">The sequence shown here is derived from an EMBL/GenBank/DDBJ whole genome shotgun (WGS) entry which is preliminary data.</text>
</comment>
<dbReference type="AlphaFoldDB" id="A0A5C4J223"/>
<sequence>MVTEAVQGRAVQVLAEASAHADLLVVGSRGRGGFTGLLLGSVGHAMLLRAHCPVAIVHRRP</sequence>
<dbReference type="PRINTS" id="PR01438">
    <property type="entry name" value="UNVRSLSTRESS"/>
</dbReference>
<dbReference type="Pfam" id="PF00582">
    <property type="entry name" value="Usp"/>
    <property type="match status" value="1"/>
</dbReference>
<dbReference type="PANTHER" id="PTHR46553:SF3">
    <property type="entry name" value="ADENINE NUCLEOTIDE ALPHA HYDROLASES-LIKE SUPERFAMILY PROTEIN"/>
    <property type="match status" value="1"/>
</dbReference>
<name>A0A5C4J223_9ACTN</name>
<evidence type="ECO:0000259" key="2">
    <source>
        <dbReference type="Pfam" id="PF00582"/>
    </source>
</evidence>
<protein>
    <submittedName>
        <fullName evidence="3">Universal stress protein</fullName>
    </submittedName>
</protein>
<organism evidence="3 4">
    <name type="scientific">Actinomadura soli</name>
    <dbReference type="NCBI Taxonomy" id="2508997"/>
    <lineage>
        <taxon>Bacteria</taxon>
        <taxon>Bacillati</taxon>
        <taxon>Actinomycetota</taxon>
        <taxon>Actinomycetes</taxon>
        <taxon>Streptosporangiales</taxon>
        <taxon>Thermomonosporaceae</taxon>
        <taxon>Actinomadura</taxon>
    </lineage>
</organism>
<evidence type="ECO:0000256" key="1">
    <source>
        <dbReference type="ARBA" id="ARBA00008791"/>
    </source>
</evidence>
<dbReference type="PANTHER" id="PTHR46553">
    <property type="entry name" value="ADENINE NUCLEOTIDE ALPHA HYDROLASES-LIKE SUPERFAMILY PROTEIN"/>
    <property type="match status" value="1"/>
</dbReference>
<accession>A0A5C4J223</accession>
<reference evidence="3 4" key="1">
    <citation type="submission" date="2019-05" db="EMBL/GenBank/DDBJ databases">
        <title>Draft genome sequence of Actinomadura sp. 14C53.</title>
        <authorList>
            <person name="Saricaoglu S."/>
            <person name="Isik K."/>
        </authorList>
    </citation>
    <scope>NUCLEOTIDE SEQUENCE [LARGE SCALE GENOMIC DNA]</scope>
    <source>
        <strain evidence="3 4">14C53</strain>
    </source>
</reference>
<evidence type="ECO:0000313" key="3">
    <source>
        <dbReference type="EMBL" id="TMQ87479.1"/>
    </source>
</evidence>
<dbReference type="InterPro" id="IPR006015">
    <property type="entry name" value="Universal_stress_UspA"/>
</dbReference>
<dbReference type="InterPro" id="IPR014729">
    <property type="entry name" value="Rossmann-like_a/b/a_fold"/>
</dbReference>
<evidence type="ECO:0000313" key="4">
    <source>
        <dbReference type="Proteomes" id="UP000309174"/>
    </source>
</evidence>
<dbReference type="Gene3D" id="3.40.50.620">
    <property type="entry name" value="HUPs"/>
    <property type="match status" value="1"/>
</dbReference>
<proteinExistence type="inferred from homology"/>
<keyword evidence="4" id="KW-1185">Reference proteome</keyword>